<comment type="caution">
    <text evidence="1">The sequence shown here is derived from an EMBL/GenBank/DDBJ whole genome shotgun (WGS) entry which is preliminary data.</text>
</comment>
<reference evidence="1 2" key="1">
    <citation type="submission" date="2024-02" db="EMBL/GenBank/DDBJ databases">
        <authorList>
            <person name="Chen Y."/>
            <person name="Shah S."/>
            <person name="Dougan E. K."/>
            <person name="Thang M."/>
            <person name="Chan C."/>
        </authorList>
    </citation>
    <scope>NUCLEOTIDE SEQUENCE [LARGE SCALE GENOMIC DNA]</scope>
</reference>
<dbReference type="EMBL" id="CAXAMN010021317">
    <property type="protein sequence ID" value="CAK9057912.1"/>
    <property type="molecule type" value="Genomic_DNA"/>
</dbReference>
<organism evidence="1 2">
    <name type="scientific">Durusdinium trenchii</name>
    <dbReference type="NCBI Taxonomy" id="1381693"/>
    <lineage>
        <taxon>Eukaryota</taxon>
        <taxon>Sar</taxon>
        <taxon>Alveolata</taxon>
        <taxon>Dinophyceae</taxon>
        <taxon>Suessiales</taxon>
        <taxon>Symbiodiniaceae</taxon>
        <taxon>Durusdinium</taxon>
    </lineage>
</organism>
<name>A0ABP0N2C3_9DINO</name>
<evidence type="ECO:0000313" key="1">
    <source>
        <dbReference type="EMBL" id="CAK9057912.1"/>
    </source>
</evidence>
<protein>
    <recommendedName>
        <fullName evidence="3">Ubiquitin-like domain-containing protein</fullName>
    </recommendedName>
</protein>
<sequence>MPPYRPPHMRNQPPMPKLTLVGRNEAILTTPTQTDTVGTVTTMLAEEFHVPEDLISLAKDGAPLTNMSEKLADMGSVNIQVTVQQATHEQMEKYIRSKGSEHFLGAELKLTTQGGEELKGELYCVQETDSSCILRQLLQDGCANYFWLKWNTIKSISIESMPDKKRAEFWPAVNLQALERRA</sequence>
<evidence type="ECO:0008006" key="3">
    <source>
        <dbReference type="Google" id="ProtNLM"/>
    </source>
</evidence>
<dbReference type="Proteomes" id="UP001642484">
    <property type="component" value="Unassembled WGS sequence"/>
</dbReference>
<keyword evidence="2" id="KW-1185">Reference proteome</keyword>
<proteinExistence type="predicted"/>
<gene>
    <name evidence="1" type="ORF">CCMP2556_LOCUS28532</name>
</gene>
<evidence type="ECO:0000313" key="2">
    <source>
        <dbReference type="Proteomes" id="UP001642484"/>
    </source>
</evidence>
<accession>A0ABP0N2C3</accession>